<dbReference type="AlphaFoldDB" id="A0AAV2TND8"/>
<gene>
    <name evidence="1" type="ORF">CDAUBV1_LOCUS12493</name>
</gene>
<proteinExistence type="predicted"/>
<dbReference type="Proteomes" id="UP001497525">
    <property type="component" value="Unassembled WGS sequence"/>
</dbReference>
<reference evidence="1" key="1">
    <citation type="submission" date="2024-06" db="EMBL/GenBank/DDBJ databases">
        <authorList>
            <person name="Liu X."/>
            <person name="Lenzi L."/>
            <person name="Haldenby T S."/>
            <person name="Uol C."/>
        </authorList>
    </citation>
    <scope>NUCLEOTIDE SEQUENCE</scope>
</reference>
<protein>
    <submittedName>
        <fullName evidence="1">Uncharacterized protein</fullName>
    </submittedName>
</protein>
<evidence type="ECO:0000313" key="2">
    <source>
        <dbReference type="Proteomes" id="UP001497525"/>
    </source>
</evidence>
<comment type="caution">
    <text evidence="1">The sequence shown here is derived from an EMBL/GenBank/DDBJ whole genome shotgun (WGS) entry which is preliminary data.</text>
</comment>
<organism evidence="1 2">
    <name type="scientific">Calicophoron daubneyi</name>
    <name type="common">Rumen fluke</name>
    <name type="synonym">Paramphistomum daubneyi</name>
    <dbReference type="NCBI Taxonomy" id="300641"/>
    <lineage>
        <taxon>Eukaryota</taxon>
        <taxon>Metazoa</taxon>
        <taxon>Spiralia</taxon>
        <taxon>Lophotrochozoa</taxon>
        <taxon>Platyhelminthes</taxon>
        <taxon>Trematoda</taxon>
        <taxon>Digenea</taxon>
        <taxon>Plagiorchiida</taxon>
        <taxon>Pronocephalata</taxon>
        <taxon>Paramphistomoidea</taxon>
        <taxon>Paramphistomidae</taxon>
        <taxon>Calicophoron</taxon>
    </lineage>
</organism>
<dbReference type="EMBL" id="CAXLJL010000467">
    <property type="protein sequence ID" value="CAL5137972.1"/>
    <property type="molecule type" value="Genomic_DNA"/>
</dbReference>
<accession>A0AAV2TND8</accession>
<name>A0AAV2TND8_CALDB</name>
<sequence length="235" mass="27764">MLFALGLDEHQKRSQEEGCLRESIREVKAADREVGMKLITEFQDYKQQALHRLDMTSDAQVSILEQIMADYREQIHELWEQLMANEMVVAEQIEEIVKEFERNIKDMVAYFIETAQNYLSKCREAAGNFHERLIEATLPYAERLAKADPQELETLLFPDRDTMSNCLSQSRDNQLLRIDQCEEWIIKRANNWCEKLIENLYQDEIVQRHLDRVTEINLFIDSQRTELDTYDLGAI</sequence>
<evidence type="ECO:0000313" key="1">
    <source>
        <dbReference type="EMBL" id="CAL5137972.1"/>
    </source>
</evidence>